<keyword evidence="2" id="KW-0378">Hydrolase</keyword>
<dbReference type="InterPro" id="IPR029058">
    <property type="entry name" value="AB_hydrolase_fold"/>
</dbReference>
<protein>
    <submittedName>
        <fullName evidence="2">Cell surface hydrolase</fullName>
    </submittedName>
</protein>
<accession>A0A0R1HIY6</accession>
<dbReference type="AlphaFoldDB" id="A0A0R1HIY6"/>
<dbReference type="STRING" id="1423719.FC66_GL001412"/>
<dbReference type="OrthoDB" id="9776685at2"/>
<dbReference type="PANTHER" id="PTHR43358:SF4">
    <property type="entry name" value="ALPHA_BETA HYDROLASE FOLD-1 DOMAIN-CONTAINING PROTEIN"/>
    <property type="match status" value="1"/>
</dbReference>
<proteinExistence type="predicted"/>
<dbReference type="InterPro" id="IPR052920">
    <property type="entry name" value="DNA-binding_regulatory"/>
</dbReference>
<name>A0A0R1HIY6_9LACO</name>
<dbReference type="EMBL" id="AZDI01000008">
    <property type="protein sequence ID" value="KRK45449.1"/>
    <property type="molecule type" value="Genomic_DNA"/>
</dbReference>
<gene>
    <name evidence="2" type="ORF">FC66_GL001412</name>
</gene>
<dbReference type="Pfam" id="PF12146">
    <property type="entry name" value="Hydrolase_4"/>
    <property type="match status" value="1"/>
</dbReference>
<keyword evidence="3" id="KW-1185">Reference proteome</keyword>
<organism evidence="2 3">
    <name type="scientific">Dellaglioa algida DSM 15638</name>
    <dbReference type="NCBI Taxonomy" id="1423719"/>
    <lineage>
        <taxon>Bacteria</taxon>
        <taxon>Bacillati</taxon>
        <taxon>Bacillota</taxon>
        <taxon>Bacilli</taxon>
        <taxon>Lactobacillales</taxon>
        <taxon>Lactobacillaceae</taxon>
        <taxon>Dellaglioa</taxon>
    </lineage>
</organism>
<dbReference type="GO" id="GO:0016787">
    <property type="term" value="F:hydrolase activity"/>
    <property type="evidence" value="ECO:0007669"/>
    <property type="project" value="UniProtKB-KW"/>
</dbReference>
<evidence type="ECO:0000313" key="2">
    <source>
        <dbReference type="EMBL" id="KRK45449.1"/>
    </source>
</evidence>
<sequence length="310" mass="34646">MKKKIIIWIVSILVLFAVAIAGGSFYLYHYAIQNTEKTLTGASKKTPERTIKDKKWLAGVKKENWTQQSAGENLKLVADYVPAEKQSTKTVVVAHGYMENKENMASYIRLFHDAGYNVLAPDDRGQGKSEGDYIGFGWKDRLDYIKWTKKLIAEKGQDQRIGLFGLSMGAATVMMMSGEKLPTQVKAIVEDCGYTNVEDLLAYQLKLQFNLPKQPLITTSSWVTQLRAGYSFAEADSVKQLKKNKLPTLFIHGDKDDFVPSSMVYDNYKASAGKKELWVIKGAGHAKAFGTDPALYSKKVVKFMNDNLGS</sequence>
<evidence type="ECO:0000259" key="1">
    <source>
        <dbReference type="Pfam" id="PF12146"/>
    </source>
</evidence>
<dbReference type="RefSeq" id="WP_057974465.1">
    <property type="nucleotide sequence ID" value="NZ_AZDI01000008.1"/>
</dbReference>
<dbReference type="Proteomes" id="UP000051450">
    <property type="component" value="Unassembled WGS sequence"/>
</dbReference>
<dbReference type="PATRIC" id="fig|1423719.4.peg.1435"/>
<dbReference type="SUPFAM" id="SSF53474">
    <property type="entry name" value="alpha/beta-Hydrolases"/>
    <property type="match status" value="1"/>
</dbReference>
<dbReference type="PANTHER" id="PTHR43358">
    <property type="entry name" value="ALPHA/BETA-HYDROLASE"/>
    <property type="match status" value="1"/>
</dbReference>
<reference evidence="2 3" key="1">
    <citation type="journal article" date="2015" name="Genome Announc.">
        <title>Expanding the biotechnology potential of lactobacilli through comparative genomics of 213 strains and associated genera.</title>
        <authorList>
            <person name="Sun Z."/>
            <person name="Harris H.M."/>
            <person name="McCann A."/>
            <person name="Guo C."/>
            <person name="Argimon S."/>
            <person name="Zhang W."/>
            <person name="Yang X."/>
            <person name="Jeffery I.B."/>
            <person name="Cooney J.C."/>
            <person name="Kagawa T.F."/>
            <person name="Liu W."/>
            <person name="Song Y."/>
            <person name="Salvetti E."/>
            <person name="Wrobel A."/>
            <person name="Rasinkangas P."/>
            <person name="Parkhill J."/>
            <person name="Rea M.C."/>
            <person name="O'Sullivan O."/>
            <person name="Ritari J."/>
            <person name="Douillard F.P."/>
            <person name="Paul Ross R."/>
            <person name="Yang R."/>
            <person name="Briner A.E."/>
            <person name="Felis G.E."/>
            <person name="de Vos W.M."/>
            <person name="Barrangou R."/>
            <person name="Klaenhammer T.R."/>
            <person name="Caufield P.W."/>
            <person name="Cui Y."/>
            <person name="Zhang H."/>
            <person name="O'Toole P.W."/>
        </authorList>
    </citation>
    <scope>NUCLEOTIDE SEQUENCE [LARGE SCALE GENOMIC DNA]</scope>
    <source>
        <strain evidence="2 3">DSM 15638</strain>
    </source>
</reference>
<evidence type="ECO:0000313" key="3">
    <source>
        <dbReference type="Proteomes" id="UP000051450"/>
    </source>
</evidence>
<comment type="caution">
    <text evidence="2">The sequence shown here is derived from an EMBL/GenBank/DDBJ whole genome shotgun (WGS) entry which is preliminary data.</text>
</comment>
<feature type="domain" description="Serine aminopeptidase S33" evidence="1">
    <location>
        <begin position="87"/>
        <end position="189"/>
    </location>
</feature>
<dbReference type="Gene3D" id="3.40.50.1820">
    <property type="entry name" value="alpha/beta hydrolase"/>
    <property type="match status" value="1"/>
</dbReference>
<dbReference type="InterPro" id="IPR022742">
    <property type="entry name" value="Hydrolase_4"/>
</dbReference>
<dbReference type="GeneID" id="83549161"/>